<dbReference type="NCBIfam" id="NF046080">
    <property type="entry name" value="PID_CTERM"/>
    <property type="match status" value="1"/>
</dbReference>
<dbReference type="EMBL" id="HG315671">
    <property type="protein sequence ID" value="CDF77732.1"/>
    <property type="molecule type" value="Genomic_DNA"/>
</dbReference>
<dbReference type="AlphaFoldDB" id="T2KG76"/>
<dbReference type="InterPro" id="IPR058207">
    <property type="entry name" value="PID_CTERM"/>
</dbReference>
<reference evidence="3 4" key="1">
    <citation type="journal article" date="2013" name="Appl. Environ. Microbiol.">
        <title>The genome of the alga-associated marine flavobacterium Formosa agariphila KMM 3901T reveals a broad potential for degradation of algal polysaccharides.</title>
        <authorList>
            <person name="Mann A.J."/>
            <person name="Hahnke R.L."/>
            <person name="Huang S."/>
            <person name="Werner J."/>
            <person name="Xing P."/>
            <person name="Barbeyron T."/>
            <person name="Huettel B."/>
            <person name="Stueber K."/>
            <person name="Reinhardt R."/>
            <person name="Harder J."/>
            <person name="Gloeckner F.O."/>
            <person name="Amann R.I."/>
            <person name="Teeling H."/>
        </authorList>
    </citation>
    <scope>NUCLEOTIDE SEQUENCE [LARGE SCALE GENOMIC DNA]</scope>
    <source>
        <strain evidence="4">DSM 15362 / KCTC 12365 / LMG 23005 / KMM 3901</strain>
    </source>
</reference>
<keyword evidence="2" id="KW-0732">Signal</keyword>
<evidence type="ECO:0000313" key="4">
    <source>
        <dbReference type="Proteomes" id="UP000016160"/>
    </source>
</evidence>
<feature type="signal peptide" evidence="2">
    <location>
        <begin position="1"/>
        <end position="21"/>
    </location>
</feature>
<keyword evidence="4" id="KW-1185">Reference proteome</keyword>
<name>T2KG76_FORAG</name>
<evidence type="ECO:0000313" key="3">
    <source>
        <dbReference type="EMBL" id="CDF77732.1"/>
    </source>
</evidence>
<dbReference type="PATRIC" id="fig|1347342.6.peg.21"/>
<evidence type="ECO:0000256" key="1">
    <source>
        <dbReference type="SAM" id="Phobius"/>
    </source>
</evidence>
<keyword evidence="1" id="KW-0812">Transmembrane</keyword>
<dbReference type="RefSeq" id="WP_038525940.1">
    <property type="nucleotide sequence ID" value="NZ_HG315671.1"/>
</dbReference>
<sequence length="65" mass="6704">MPNKIKLFIFTFLLIGAVSIAQTNIDAPDGPPLPGAPNPPGLPIDGGLVILMAAGAYYGVKKSIK</sequence>
<protein>
    <submittedName>
        <fullName evidence="3">Uncharacterized protein</fullName>
    </submittedName>
</protein>
<evidence type="ECO:0000256" key="2">
    <source>
        <dbReference type="SAM" id="SignalP"/>
    </source>
</evidence>
<gene>
    <name evidence="3" type="ORF">BN863_200</name>
</gene>
<feature type="chain" id="PRO_5004590839" evidence="2">
    <location>
        <begin position="22"/>
        <end position="65"/>
    </location>
</feature>
<keyword evidence="1" id="KW-1133">Transmembrane helix</keyword>
<dbReference type="Proteomes" id="UP000016160">
    <property type="component" value="Chromosome"/>
</dbReference>
<accession>T2KG76</accession>
<keyword evidence="1" id="KW-0472">Membrane</keyword>
<proteinExistence type="predicted"/>
<feature type="transmembrane region" description="Helical" evidence="1">
    <location>
        <begin position="42"/>
        <end position="60"/>
    </location>
</feature>
<organism evidence="3 4">
    <name type="scientific">Formosa agariphila (strain DSM 15362 / KCTC 12365 / LMG 23005 / KMM 3901 / M-2Alg 35-1)</name>
    <dbReference type="NCBI Taxonomy" id="1347342"/>
    <lineage>
        <taxon>Bacteria</taxon>
        <taxon>Pseudomonadati</taxon>
        <taxon>Bacteroidota</taxon>
        <taxon>Flavobacteriia</taxon>
        <taxon>Flavobacteriales</taxon>
        <taxon>Flavobacteriaceae</taxon>
        <taxon>Formosa</taxon>
    </lineage>
</organism>
<dbReference type="HOGENOM" id="CLU_2843452_0_0_10"/>